<evidence type="ECO:0000256" key="2">
    <source>
        <dbReference type="SAM" id="MobiDB-lite"/>
    </source>
</evidence>
<dbReference type="RefSeq" id="WP_320756689.1">
    <property type="nucleotide sequence ID" value="NZ_JAWNGC010000009.1"/>
</dbReference>
<feature type="transmembrane region" description="Helical" evidence="3">
    <location>
        <begin position="340"/>
        <end position="360"/>
    </location>
</feature>
<evidence type="ECO:0000259" key="4">
    <source>
        <dbReference type="Pfam" id="PF00892"/>
    </source>
</evidence>
<feature type="domain" description="EamA" evidence="4">
    <location>
        <begin position="26"/>
        <end position="154"/>
    </location>
</feature>
<keyword evidence="3" id="KW-0812">Transmembrane</keyword>
<protein>
    <submittedName>
        <fullName evidence="5">DMT family transporter</fullName>
    </submittedName>
</protein>
<dbReference type="GO" id="GO:0016020">
    <property type="term" value="C:membrane"/>
    <property type="evidence" value="ECO:0007669"/>
    <property type="project" value="InterPro"/>
</dbReference>
<evidence type="ECO:0000256" key="1">
    <source>
        <dbReference type="ARBA" id="ARBA00007362"/>
    </source>
</evidence>
<comment type="similarity">
    <text evidence="1">Belongs to the EamA transporter family.</text>
</comment>
<dbReference type="AlphaFoldDB" id="A0AAW9HNL4"/>
<organism evidence="5 6">
    <name type="scientific">Actinotignum urinale</name>
    <dbReference type="NCBI Taxonomy" id="190146"/>
    <lineage>
        <taxon>Bacteria</taxon>
        <taxon>Bacillati</taxon>
        <taxon>Actinomycetota</taxon>
        <taxon>Actinomycetes</taxon>
        <taxon>Actinomycetales</taxon>
        <taxon>Actinomycetaceae</taxon>
        <taxon>Actinotignum</taxon>
    </lineage>
</organism>
<proteinExistence type="inferred from homology"/>
<feature type="transmembrane region" description="Helical" evidence="3">
    <location>
        <begin position="105"/>
        <end position="128"/>
    </location>
</feature>
<feature type="transmembrane region" description="Helical" evidence="3">
    <location>
        <begin position="25"/>
        <end position="42"/>
    </location>
</feature>
<sequence>MVINNQASASAKAAPALPHVSNAKAATVLMIGVVALAFSGIMVKEANFEPATNAFLRVAIGLVALLPFGWNEIRKGRKLDSYSIKMSLIAGIFLGIDFTCWNFSIFFVGAGIASILLNLQVIIVPMLAWIFDKYHVPKSFIVLVPIFIVGIVMTGGVLNPMIGWEAGAAGPETAYGMRTAVLGTILGCSSGVCYSFYLYFSRKGGMKVEGAYAQPMIYTNISQLIAPVIFMIALAPKPHYGFNLTHGTMRWVDGAWRLPTEYAADNWASLPDTALLGDEITAYNWWMIIGLGVLGQAMAWTFVQYGSVVLDPTVSAGLLLLSPVTTVLITPFIQDEQNSWLQYVGVVVVLICVAYQNGLLQPLFGKKHKPDDDIEEMALEAVDRHTEENRERAAHKHDKHKNE</sequence>
<evidence type="ECO:0000313" key="6">
    <source>
        <dbReference type="Proteomes" id="UP001281731"/>
    </source>
</evidence>
<dbReference type="EMBL" id="JAWNGC010000009">
    <property type="protein sequence ID" value="MDY5155508.1"/>
    <property type="molecule type" value="Genomic_DNA"/>
</dbReference>
<keyword evidence="3" id="KW-0472">Membrane</keyword>
<keyword evidence="3" id="KW-1133">Transmembrane helix</keyword>
<dbReference type="InterPro" id="IPR037185">
    <property type="entry name" value="EmrE-like"/>
</dbReference>
<accession>A0AAW9HNL4</accession>
<dbReference type="PANTHER" id="PTHR22911">
    <property type="entry name" value="ACYL-MALONYL CONDENSING ENZYME-RELATED"/>
    <property type="match status" value="1"/>
</dbReference>
<dbReference type="InterPro" id="IPR000620">
    <property type="entry name" value="EamA_dom"/>
</dbReference>
<evidence type="ECO:0000313" key="5">
    <source>
        <dbReference type="EMBL" id="MDY5155508.1"/>
    </source>
</evidence>
<gene>
    <name evidence="5" type="ORF">R6G80_07220</name>
</gene>
<feature type="transmembrane region" description="Helical" evidence="3">
    <location>
        <begin position="179"/>
        <end position="200"/>
    </location>
</feature>
<feature type="transmembrane region" description="Helical" evidence="3">
    <location>
        <begin position="54"/>
        <end position="70"/>
    </location>
</feature>
<feature type="transmembrane region" description="Helical" evidence="3">
    <location>
        <begin position="212"/>
        <end position="235"/>
    </location>
</feature>
<dbReference type="SUPFAM" id="SSF103481">
    <property type="entry name" value="Multidrug resistance efflux transporter EmrE"/>
    <property type="match status" value="2"/>
</dbReference>
<feature type="transmembrane region" description="Helical" evidence="3">
    <location>
        <begin position="315"/>
        <end position="334"/>
    </location>
</feature>
<reference evidence="5" key="1">
    <citation type="submission" date="2023-10" db="EMBL/GenBank/DDBJ databases">
        <title>Whole Genome based description of the genera Actinobaculum and Actinotignum reveals a complex phylogenetic relationship within the species included in the genus Actinotignum.</title>
        <authorList>
            <person name="Jensen C.S."/>
            <person name="Dargis R."/>
            <person name="Kemp M."/>
            <person name="Christensen J.J."/>
        </authorList>
    </citation>
    <scope>NUCLEOTIDE SEQUENCE</scope>
    <source>
        <strain evidence="5">SLA_B511</strain>
    </source>
</reference>
<name>A0AAW9HNL4_9ACTO</name>
<dbReference type="Proteomes" id="UP001281731">
    <property type="component" value="Unassembled WGS sequence"/>
</dbReference>
<evidence type="ECO:0000256" key="3">
    <source>
        <dbReference type="SAM" id="Phobius"/>
    </source>
</evidence>
<feature type="transmembrane region" description="Helical" evidence="3">
    <location>
        <begin position="82"/>
        <end position="99"/>
    </location>
</feature>
<feature type="compositionally biased region" description="Basic and acidic residues" evidence="2">
    <location>
        <begin position="381"/>
        <end position="392"/>
    </location>
</feature>
<feature type="region of interest" description="Disordered" evidence="2">
    <location>
        <begin position="381"/>
        <end position="403"/>
    </location>
</feature>
<feature type="transmembrane region" description="Helical" evidence="3">
    <location>
        <begin position="283"/>
        <end position="303"/>
    </location>
</feature>
<feature type="transmembrane region" description="Helical" evidence="3">
    <location>
        <begin position="140"/>
        <end position="159"/>
    </location>
</feature>
<dbReference type="Pfam" id="PF00892">
    <property type="entry name" value="EamA"/>
    <property type="match status" value="1"/>
</dbReference>
<feature type="compositionally biased region" description="Basic residues" evidence="2">
    <location>
        <begin position="393"/>
        <end position="403"/>
    </location>
</feature>
<dbReference type="PANTHER" id="PTHR22911:SF76">
    <property type="entry name" value="EAMA DOMAIN-CONTAINING PROTEIN"/>
    <property type="match status" value="1"/>
</dbReference>
<comment type="caution">
    <text evidence="5">The sequence shown here is derived from an EMBL/GenBank/DDBJ whole genome shotgun (WGS) entry which is preliminary data.</text>
</comment>